<dbReference type="AlphaFoldDB" id="A0AA39GK45"/>
<sequence>MRTINIVLGLGIMAASAADPYYSLAVYAPDSLQIDGKVINAVDSEFIIGALRPSTDCDLFDPEDCPPGNTTLVNEDMTALASAVPGGQYIFVSPDGSITYSAAHSNRRPPGSQMGGFNGWRMIGHCDPGNPISVFTWEPKDGSTGLWACPTAPGISITNKAVLKASTKSFDGAGCLPVPALQIHEEGQGFAAWQYN</sequence>
<dbReference type="InterPro" id="IPR052820">
    <property type="entry name" value="PhiA_domain"/>
</dbReference>
<name>A0AA39GK45_SARSR</name>
<organism evidence="2 3">
    <name type="scientific">Sarocladium strictum</name>
    <name type="common">Black bundle disease fungus</name>
    <name type="synonym">Acremonium strictum</name>
    <dbReference type="NCBI Taxonomy" id="5046"/>
    <lineage>
        <taxon>Eukaryota</taxon>
        <taxon>Fungi</taxon>
        <taxon>Dikarya</taxon>
        <taxon>Ascomycota</taxon>
        <taxon>Pezizomycotina</taxon>
        <taxon>Sordariomycetes</taxon>
        <taxon>Hypocreomycetidae</taxon>
        <taxon>Hypocreales</taxon>
        <taxon>Sarocladiaceae</taxon>
        <taxon>Sarocladium</taxon>
    </lineage>
</organism>
<gene>
    <name evidence="2" type="ORF">NLU13_5080</name>
</gene>
<feature type="chain" id="PRO_5041465615" evidence="1">
    <location>
        <begin position="18"/>
        <end position="196"/>
    </location>
</feature>
<evidence type="ECO:0000313" key="3">
    <source>
        <dbReference type="Proteomes" id="UP001175261"/>
    </source>
</evidence>
<dbReference type="PANTHER" id="PTHR42047:SF1">
    <property type="entry name" value="PROTEIN, PUTATIVE (AFU_ORTHOLOGUE AFUA_6G03560)-RELATED"/>
    <property type="match status" value="1"/>
</dbReference>
<feature type="signal peptide" evidence="1">
    <location>
        <begin position="1"/>
        <end position="17"/>
    </location>
</feature>
<keyword evidence="3" id="KW-1185">Reference proteome</keyword>
<accession>A0AA39GK45</accession>
<dbReference type="Proteomes" id="UP001175261">
    <property type="component" value="Unassembled WGS sequence"/>
</dbReference>
<dbReference type="EMBL" id="JAPDFR010000003">
    <property type="protein sequence ID" value="KAK0388837.1"/>
    <property type="molecule type" value="Genomic_DNA"/>
</dbReference>
<protein>
    <submittedName>
        <fullName evidence="2">Uncharacterized protein</fullName>
    </submittedName>
</protein>
<comment type="caution">
    <text evidence="2">The sequence shown here is derived from an EMBL/GenBank/DDBJ whole genome shotgun (WGS) entry which is preliminary data.</text>
</comment>
<evidence type="ECO:0000256" key="1">
    <source>
        <dbReference type="SAM" id="SignalP"/>
    </source>
</evidence>
<proteinExistence type="predicted"/>
<keyword evidence="1" id="KW-0732">Signal</keyword>
<evidence type="ECO:0000313" key="2">
    <source>
        <dbReference type="EMBL" id="KAK0388837.1"/>
    </source>
</evidence>
<dbReference type="PANTHER" id="PTHR42047">
    <property type="entry name" value="PROTEIN, PUTATIVE (AFU_ORTHOLOGUE AFUA_6G03560)-RELATED"/>
    <property type="match status" value="1"/>
</dbReference>
<reference evidence="2" key="1">
    <citation type="submission" date="2022-10" db="EMBL/GenBank/DDBJ databases">
        <title>Determination and structural analysis of whole genome sequence of Sarocladium strictum F4-1.</title>
        <authorList>
            <person name="Hu L."/>
            <person name="Jiang Y."/>
        </authorList>
    </citation>
    <scope>NUCLEOTIDE SEQUENCE</scope>
    <source>
        <strain evidence="2">F4-1</strain>
    </source>
</reference>